<evidence type="ECO:0000313" key="2">
    <source>
        <dbReference type="EMBL" id="KDR74024.1"/>
    </source>
</evidence>
<feature type="region of interest" description="Disordered" evidence="1">
    <location>
        <begin position="740"/>
        <end position="760"/>
    </location>
</feature>
<protein>
    <recommendedName>
        <fullName evidence="4">Reverse transcriptase domain-containing protein</fullName>
    </recommendedName>
</protein>
<organism evidence="2 3">
    <name type="scientific">Galerina marginata (strain CBS 339.88)</name>
    <dbReference type="NCBI Taxonomy" id="685588"/>
    <lineage>
        <taxon>Eukaryota</taxon>
        <taxon>Fungi</taxon>
        <taxon>Dikarya</taxon>
        <taxon>Basidiomycota</taxon>
        <taxon>Agaricomycotina</taxon>
        <taxon>Agaricomycetes</taxon>
        <taxon>Agaricomycetidae</taxon>
        <taxon>Agaricales</taxon>
        <taxon>Agaricineae</taxon>
        <taxon>Strophariaceae</taxon>
        <taxon>Galerina</taxon>
    </lineage>
</organism>
<dbReference type="PANTHER" id="PTHR37015">
    <property type="entry name" value="REVERSE TRANSCRIPTASE DOMAIN-CONTAINING PROTEIN"/>
    <property type="match status" value="1"/>
</dbReference>
<gene>
    <name evidence="2" type="ORF">GALMADRAFT_141768</name>
</gene>
<reference evidence="3" key="1">
    <citation type="journal article" date="2014" name="Proc. Natl. Acad. Sci. U.S.A.">
        <title>Extensive sampling of basidiomycete genomes demonstrates inadequacy of the white-rot/brown-rot paradigm for wood decay fungi.</title>
        <authorList>
            <person name="Riley R."/>
            <person name="Salamov A.A."/>
            <person name="Brown D.W."/>
            <person name="Nagy L.G."/>
            <person name="Floudas D."/>
            <person name="Held B.W."/>
            <person name="Levasseur A."/>
            <person name="Lombard V."/>
            <person name="Morin E."/>
            <person name="Otillar R."/>
            <person name="Lindquist E.A."/>
            <person name="Sun H."/>
            <person name="LaButti K.M."/>
            <person name="Schmutz J."/>
            <person name="Jabbour D."/>
            <person name="Luo H."/>
            <person name="Baker S.E."/>
            <person name="Pisabarro A.G."/>
            <person name="Walton J.D."/>
            <person name="Blanchette R.A."/>
            <person name="Henrissat B."/>
            <person name="Martin F."/>
            <person name="Cullen D."/>
            <person name="Hibbett D.S."/>
            <person name="Grigoriev I.V."/>
        </authorList>
    </citation>
    <scope>NUCLEOTIDE SEQUENCE [LARGE SCALE GENOMIC DNA]</scope>
    <source>
        <strain evidence="3">CBS 339.88</strain>
    </source>
</reference>
<dbReference type="PANTHER" id="PTHR37015:SF2">
    <property type="entry name" value="REVERSE TRANSCRIPTASE DOMAIN-CONTAINING PROTEIN"/>
    <property type="match status" value="1"/>
</dbReference>
<name>A0A067T281_GALM3</name>
<sequence length="924" mass="104988">MSATASTTSAKSSFGQTLQFITDIKLQELEKQRLAYQSHAKVLDRAQALGEAGEILQKVEVLAKAVKSWTGSGALDYGKIVGGKLQLTNLEFWLLQAKNDPSFSREIAEGWADTLEEHIRHTIMRFDSAKLFGNLFNEWLASGDSVALAYQAGPADAGEDNASDSDGTGSEFVEVGRKEMYEQKEKLMSIVFEDHPVDVDELNAYLEDIFSSEEATKSLEKLRTELKTFGYWLQRRPLTVREVKNAIHGLLTSGLMDEEKRTTLKAFQENPTVLQEVASVLNMRMASIESWAWPKEGILVEFRRHLNGKYRAFTDPEIIDALLLHHIGVSWQVKLKQALTRLFDSKAWIRPALPSHEVRQHRIEQLRRDHGKASIQAEREKNQRALFFLTQLQANAARPKPYDDLLDAPPPEATADATVGPALIKQKLLHIMTTECYLNTALHGTHATVCSDLEWFGPSLPHTTILTVLEFMGMSKAWISFYKAFLSAPIRFPGESEARVRKRGTPISYSLSVLCGEAVIFMMDFAVNQRANGLFLHRMHDDLWLWDADAKKVAAGWEEMKKYTELVGLKINQKKTGSSYVGPRPEDAAGLPRGDIRWGFLKFDPEESRFVIDQADIDHHIVEMRRQLASTKSVFGWVNTYNKYMAFFLRNLGGIPANCFGKAHITGMIDTLARIQRDLFSDVGGAVGYLRRTIEDRFGVVDLPEGYFYFPIGSGGLELRNVMLELLALERRGQPLVTWGERPADIDDGADNSDEPREDLTAGSDEYFLEYKAMAEDKFPKRIEHDYKAYAELKEAWEQNRDNLRRKTRWDVTDADKKKEEFMSFEEYTSLRESWLSSWGNSYLDMLGWPAIRPVALVPKVQETLALTSSRKDWNSLDWYAQWVVSMYGEEVVRKFGGLEAVDPNLIPVGMVQLFRTSRIKLDQ</sequence>
<evidence type="ECO:0000313" key="3">
    <source>
        <dbReference type="Proteomes" id="UP000027222"/>
    </source>
</evidence>
<dbReference type="EMBL" id="KL142384">
    <property type="protein sequence ID" value="KDR74024.1"/>
    <property type="molecule type" value="Genomic_DNA"/>
</dbReference>
<keyword evidence="3" id="KW-1185">Reference proteome</keyword>
<accession>A0A067T281</accession>
<dbReference type="STRING" id="685588.A0A067T281"/>
<dbReference type="AlphaFoldDB" id="A0A067T281"/>
<evidence type="ECO:0000256" key="1">
    <source>
        <dbReference type="SAM" id="MobiDB-lite"/>
    </source>
</evidence>
<dbReference type="HOGENOM" id="CLU_008952_0_0_1"/>
<dbReference type="Proteomes" id="UP000027222">
    <property type="component" value="Unassembled WGS sequence"/>
</dbReference>
<evidence type="ECO:0008006" key="4">
    <source>
        <dbReference type="Google" id="ProtNLM"/>
    </source>
</evidence>
<proteinExistence type="predicted"/>
<dbReference type="OrthoDB" id="74545at2759"/>